<comment type="caution">
    <text evidence="2">The sequence shown here is derived from an EMBL/GenBank/DDBJ whole genome shotgun (WGS) entry which is preliminary data.</text>
</comment>
<evidence type="ECO:0000313" key="2">
    <source>
        <dbReference type="EMBL" id="CAH0477749.1"/>
    </source>
</evidence>
<organism evidence="2 3">
    <name type="scientific">Peronospora belbahrii</name>
    <dbReference type="NCBI Taxonomy" id="622444"/>
    <lineage>
        <taxon>Eukaryota</taxon>
        <taxon>Sar</taxon>
        <taxon>Stramenopiles</taxon>
        <taxon>Oomycota</taxon>
        <taxon>Peronosporomycetes</taxon>
        <taxon>Peronosporales</taxon>
        <taxon>Peronosporaceae</taxon>
        <taxon>Peronospora</taxon>
    </lineage>
</organism>
<dbReference type="EMBL" id="CAKKTJ010000193">
    <property type="protein sequence ID" value="CAH0477749.1"/>
    <property type="molecule type" value="Genomic_DNA"/>
</dbReference>
<gene>
    <name evidence="2" type="ORF">PBS003_LOCUS4482</name>
</gene>
<protein>
    <recommendedName>
        <fullName evidence="4">SH3 domain-containing protein</fullName>
    </recommendedName>
</protein>
<feature type="region of interest" description="Disordered" evidence="1">
    <location>
        <begin position="1337"/>
        <end position="1357"/>
    </location>
</feature>
<name>A0AAU9KZ98_9STRA</name>
<dbReference type="Proteomes" id="UP001160483">
    <property type="component" value="Unassembled WGS sequence"/>
</dbReference>
<feature type="compositionally biased region" description="Polar residues" evidence="1">
    <location>
        <begin position="1433"/>
        <end position="1444"/>
    </location>
</feature>
<accession>A0AAU9KZ98</accession>
<feature type="region of interest" description="Disordered" evidence="1">
    <location>
        <begin position="1100"/>
        <end position="1120"/>
    </location>
</feature>
<feature type="region of interest" description="Disordered" evidence="1">
    <location>
        <begin position="1433"/>
        <end position="1464"/>
    </location>
</feature>
<sequence>MRWYCVHPSLPVQAELRIRSAPDSNAFEMCRISQGRAISTCSPFFQAYGNDDGAIPPSWLQVMYLDKTSGEMEKGYIMTSLPDGLPLVSPWETTYYRGCCEVMDPVTLMFDGPQDAARSLGTVQSVDFLYCIMEESKTRLRIFHPEMESVWIDKDDLQVVCTRLEHEECSTSHAFYEINDELPEEAQIAVRDFPSKQAQVVGLLSRNETLEVTIRSGNWLQIVGGSLNKAWIMFRTDALELLREARDVCSSNCEMDGDLDDSGNIESTSNQASCADTAMVTLPVTSNTTAFTVVPNADYKNTTAPEADDVAKISSGDATITVDGFPNASANVGTVKRLPDCADCQLRSVQLVAVDDDTSGDIAGIRTENTDDVGDTSVTRSAVITNVEVVELTPVFQTSVDPHLHSVQIAHDVADAEVIDGLADADVIGFPADANIIGGLAVADVIDDLAGDAAGVHLDDTNVENERASYLRCTRSIQSVRTKLNEIEHDDNYVASDGINATSCKTNDVEGTENGEPAQYVYSQGGYTLSSFDPIDAITEVITNTVPLQAKLIVSDTTDSKNVGAAEAGFLWDDRPIRPARIMLACNSCSASSGKVAESETRDIIFESDLQSLGDSRQIAAKLEDTIGTIGDATAVNSPDDVTNEIVAEITKPVRSVELRDNCRNLPTALDWSDTQVDGDMNTCNGDVSIVTVISPVDKRANGNQFEFQGDQLNEPARDQPDDQSANGSTNDYTDEVGAATRLSAKGSAEVVHVKQPGSDQPAQTVFDKVVSNDAADTPAVIAEFAIAHTDDGIKACVNICVANPERDTAKPSQFAQTWGDESVRSPSTILSKADDESDKSEYGNLRFRSANDVRDETDFNDGIYALAIEEEAKIKGMEPIQLWDKRPIWPEQSIPDAPPADSTTLQKRIGIAVADADAADKLSGNSDDEDVVKVVNDRPNQPSLKDCLTPGRANIAADSAGSLVASKNASNRAAADETDFKNARLTLMEVEAAKQVQTARLHDYPSALNDSAIVISGAGIGTVQDKHTSHSMACFSTTESHYAEMGSTSGSESGEIALLGDLEDVFEPVDEWLSAKQEEGDEDGDNSLSDLPALRKDTSLSQSNVVNGEQGEQSDSSRISHSACYCAEDTTETVPPAGISFLQKFGIRKYCERSKTHFASMDMLSLAIHDANQDNSDVIFQALVGDDSLSDDWFFDVIAHQFQAYTHSASKNFNLVTTGPKLTFDLIMNDARPEDILAAELSDDDGADFDLVVSFKYPVPTRRADGLPFGRVPSERVAGTKSKCAGAINGSGVETKGAPSASFIHIQEADISAATSLKTALSKSCISQPKMLTPSSRLQRSSMLAPVTTSKPSNSLIRPRSLLQPLHGIPSASSVNLTFSGVTPELEALTSSSAATTTSSTSPSVRSFFQRQRFISAPSSSKVPTAAGLTRNCVTDSTKSPSGLSAPRKSFGFRYPSGLIKKT</sequence>
<reference evidence="2" key="1">
    <citation type="submission" date="2021-11" db="EMBL/GenBank/DDBJ databases">
        <authorList>
            <person name="Islam A."/>
            <person name="Islam S."/>
            <person name="Flora M.S."/>
            <person name="Rahman M."/>
            <person name="Ziaur R.M."/>
            <person name="Epstein J.H."/>
            <person name="Hassan M."/>
            <person name="Klassen M."/>
            <person name="Woodard K."/>
            <person name="Webb A."/>
            <person name="Webby R.J."/>
            <person name="El Zowalaty M.E."/>
        </authorList>
    </citation>
    <scope>NUCLEOTIDE SEQUENCE</scope>
    <source>
        <strain evidence="2">Pbs3</strain>
    </source>
</reference>
<feature type="region of interest" description="Disordered" evidence="1">
    <location>
        <begin position="812"/>
        <end position="837"/>
    </location>
</feature>
<evidence type="ECO:0000256" key="1">
    <source>
        <dbReference type="SAM" id="MobiDB-lite"/>
    </source>
</evidence>
<feature type="region of interest" description="Disordered" evidence="1">
    <location>
        <begin position="709"/>
        <end position="734"/>
    </location>
</feature>
<evidence type="ECO:0008006" key="4">
    <source>
        <dbReference type="Google" id="ProtNLM"/>
    </source>
</evidence>
<evidence type="ECO:0000313" key="3">
    <source>
        <dbReference type="Proteomes" id="UP001160483"/>
    </source>
</evidence>
<proteinExistence type="predicted"/>
<feature type="compositionally biased region" description="Polar residues" evidence="1">
    <location>
        <begin position="723"/>
        <end position="732"/>
    </location>
</feature>